<evidence type="ECO:0000256" key="7">
    <source>
        <dbReference type="ARBA" id="ARBA00022840"/>
    </source>
</evidence>
<keyword evidence="9" id="KW-1133">Transmembrane helix</keyword>
<dbReference type="CDD" id="cd16917">
    <property type="entry name" value="HATPase_UhpB-NarQ-NarX-like"/>
    <property type="match status" value="1"/>
</dbReference>
<keyword evidence="7" id="KW-0067">ATP-binding</keyword>
<evidence type="ECO:0000313" key="12">
    <source>
        <dbReference type="EMBL" id="GID15842.1"/>
    </source>
</evidence>
<evidence type="ECO:0000313" key="13">
    <source>
        <dbReference type="Proteomes" id="UP000612808"/>
    </source>
</evidence>
<feature type="transmembrane region" description="Helical" evidence="9">
    <location>
        <begin position="132"/>
        <end position="150"/>
    </location>
</feature>
<accession>A0A8J3JCD4</accession>
<keyword evidence="8" id="KW-0902">Two-component regulatory system</keyword>
<dbReference type="GO" id="GO:0046983">
    <property type="term" value="F:protein dimerization activity"/>
    <property type="evidence" value="ECO:0007669"/>
    <property type="project" value="InterPro"/>
</dbReference>
<reference evidence="12" key="1">
    <citation type="submission" date="2021-01" db="EMBL/GenBank/DDBJ databases">
        <title>Whole genome shotgun sequence of Actinocatenispora rupis NBRC 107355.</title>
        <authorList>
            <person name="Komaki H."/>
            <person name="Tamura T."/>
        </authorList>
    </citation>
    <scope>NUCLEOTIDE SEQUENCE</scope>
    <source>
        <strain evidence="12">NBRC 107355</strain>
    </source>
</reference>
<dbReference type="AlphaFoldDB" id="A0A8J3JCD4"/>
<dbReference type="Pfam" id="PF02518">
    <property type="entry name" value="HATPase_c"/>
    <property type="match status" value="1"/>
</dbReference>
<keyword evidence="6" id="KW-0418">Kinase</keyword>
<proteinExistence type="predicted"/>
<dbReference type="GO" id="GO:0016020">
    <property type="term" value="C:membrane"/>
    <property type="evidence" value="ECO:0007669"/>
    <property type="project" value="InterPro"/>
</dbReference>
<evidence type="ECO:0000256" key="8">
    <source>
        <dbReference type="ARBA" id="ARBA00023012"/>
    </source>
</evidence>
<dbReference type="EC" id="2.7.13.3" evidence="2"/>
<dbReference type="InterPro" id="IPR050482">
    <property type="entry name" value="Sensor_HK_TwoCompSys"/>
</dbReference>
<dbReference type="Gene3D" id="1.20.5.1930">
    <property type="match status" value="1"/>
</dbReference>
<comment type="catalytic activity">
    <reaction evidence="1">
        <text>ATP + protein L-histidine = ADP + protein N-phospho-L-histidine.</text>
        <dbReference type="EC" id="2.7.13.3"/>
    </reaction>
</comment>
<keyword evidence="13" id="KW-1185">Reference proteome</keyword>
<keyword evidence="9" id="KW-0812">Transmembrane</keyword>
<feature type="domain" description="Histidine kinase/HSP90-like ATPase" evidence="10">
    <location>
        <begin position="312"/>
        <end position="401"/>
    </location>
</feature>
<gene>
    <name evidence="12" type="ORF">Aru02nite_67310</name>
</gene>
<dbReference type="InterPro" id="IPR036890">
    <property type="entry name" value="HATPase_C_sf"/>
</dbReference>
<dbReference type="GO" id="GO:0000155">
    <property type="term" value="F:phosphorelay sensor kinase activity"/>
    <property type="evidence" value="ECO:0007669"/>
    <property type="project" value="InterPro"/>
</dbReference>
<feature type="transmembrane region" description="Helical" evidence="9">
    <location>
        <begin position="33"/>
        <end position="51"/>
    </location>
</feature>
<dbReference type="GO" id="GO:0005524">
    <property type="term" value="F:ATP binding"/>
    <property type="evidence" value="ECO:0007669"/>
    <property type="project" value="UniProtKB-KW"/>
</dbReference>
<evidence type="ECO:0000259" key="11">
    <source>
        <dbReference type="Pfam" id="PF07730"/>
    </source>
</evidence>
<feature type="domain" description="Signal transduction histidine kinase subgroup 3 dimerisation and phosphoacceptor" evidence="11">
    <location>
        <begin position="201"/>
        <end position="266"/>
    </location>
</feature>
<feature type="transmembrane region" description="Helical" evidence="9">
    <location>
        <begin position="85"/>
        <end position="102"/>
    </location>
</feature>
<dbReference type="SUPFAM" id="SSF55874">
    <property type="entry name" value="ATPase domain of HSP90 chaperone/DNA topoisomerase II/histidine kinase"/>
    <property type="match status" value="1"/>
</dbReference>
<evidence type="ECO:0000256" key="6">
    <source>
        <dbReference type="ARBA" id="ARBA00022777"/>
    </source>
</evidence>
<evidence type="ECO:0000256" key="1">
    <source>
        <dbReference type="ARBA" id="ARBA00000085"/>
    </source>
</evidence>
<feature type="transmembrane region" description="Helical" evidence="9">
    <location>
        <begin position="57"/>
        <end position="78"/>
    </location>
</feature>
<dbReference type="InterPro" id="IPR011712">
    <property type="entry name" value="Sig_transdc_His_kin_sub3_dim/P"/>
</dbReference>
<feature type="transmembrane region" description="Helical" evidence="9">
    <location>
        <begin position="156"/>
        <end position="178"/>
    </location>
</feature>
<keyword evidence="9" id="KW-0472">Membrane</keyword>
<evidence type="ECO:0000256" key="3">
    <source>
        <dbReference type="ARBA" id="ARBA00022553"/>
    </source>
</evidence>
<evidence type="ECO:0000256" key="5">
    <source>
        <dbReference type="ARBA" id="ARBA00022741"/>
    </source>
</evidence>
<keyword evidence="3" id="KW-0597">Phosphoprotein</keyword>
<organism evidence="12 13">
    <name type="scientific">Actinocatenispora rupis</name>
    <dbReference type="NCBI Taxonomy" id="519421"/>
    <lineage>
        <taxon>Bacteria</taxon>
        <taxon>Bacillati</taxon>
        <taxon>Actinomycetota</taxon>
        <taxon>Actinomycetes</taxon>
        <taxon>Micromonosporales</taxon>
        <taxon>Micromonosporaceae</taxon>
        <taxon>Actinocatenispora</taxon>
    </lineage>
</organism>
<evidence type="ECO:0000256" key="2">
    <source>
        <dbReference type="ARBA" id="ARBA00012438"/>
    </source>
</evidence>
<dbReference type="Proteomes" id="UP000612808">
    <property type="component" value="Unassembled WGS sequence"/>
</dbReference>
<sequence length="409" mass="43683">MADVRAVLLRLLGGLRTVLVGSDRVPGMRRRRAWPLIVGAVLTLLLALAMLHDTRTYYGVSAPFAPLGALLLALPVLLLVRWPLMAWRLAALTALGALAYWQQGQLPWHPFEIIVYLATLAAVGLRHPRTVLGWVWAATMLAIWLVIYPVNRDDAVAATVIVTLLTLASGGIGALISARRQLAVETRRTEEEQARSALLAERARIARELHDVVAHHMSLIAVQAETAPYRLTGLPAEANAEFGSISGAAREALVEMRRLLGVLRSAPDEIERAPQPGLAALPDLLDRVRRAGTPVTRATEGEPYPVSAGVDVSAYRIVQESLSNVRRHAPGAEVTVLVGYDPGALRVEVTNGPAHSGPAPGDGPGHGLVGMRERATMLGGTLTAGRTDDGGFRVRAVLPLTPDPDGGDP</sequence>
<dbReference type="InterPro" id="IPR003594">
    <property type="entry name" value="HATPase_dom"/>
</dbReference>
<comment type="caution">
    <text evidence="12">The sequence shown here is derived from an EMBL/GenBank/DDBJ whole genome shotgun (WGS) entry which is preliminary data.</text>
</comment>
<evidence type="ECO:0000256" key="4">
    <source>
        <dbReference type="ARBA" id="ARBA00022679"/>
    </source>
</evidence>
<protein>
    <recommendedName>
        <fullName evidence="2">histidine kinase</fullName>
        <ecNumber evidence="2">2.7.13.3</ecNumber>
    </recommendedName>
</protein>
<name>A0A8J3JCD4_9ACTN</name>
<dbReference type="PANTHER" id="PTHR24421:SF10">
    <property type="entry name" value="NITRATE_NITRITE SENSOR PROTEIN NARQ"/>
    <property type="match status" value="1"/>
</dbReference>
<keyword evidence="5" id="KW-0547">Nucleotide-binding</keyword>
<evidence type="ECO:0000259" key="10">
    <source>
        <dbReference type="Pfam" id="PF02518"/>
    </source>
</evidence>
<dbReference type="EMBL" id="BOMB01000048">
    <property type="protein sequence ID" value="GID15842.1"/>
    <property type="molecule type" value="Genomic_DNA"/>
</dbReference>
<dbReference type="Pfam" id="PF07730">
    <property type="entry name" value="HisKA_3"/>
    <property type="match status" value="1"/>
</dbReference>
<evidence type="ECO:0000256" key="9">
    <source>
        <dbReference type="SAM" id="Phobius"/>
    </source>
</evidence>
<keyword evidence="4" id="KW-0808">Transferase</keyword>
<dbReference type="PANTHER" id="PTHR24421">
    <property type="entry name" value="NITRATE/NITRITE SENSOR PROTEIN NARX-RELATED"/>
    <property type="match status" value="1"/>
</dbReference>
<feature type="transmembrane region" description="Helical" evidence="9">
    <location>
        <begin position="108"/>
        <end position="125"/>
    </location>
</feature>
<dbReference type="RefSeq" id="WP_203664315.1">
    <property type="nucleotide sequence ID" value="NZ_BAAAZM010000015.1"/>
</dbReference>
<dbReference type="Gene3D" id="3.30.565.10">
    <property type="entry name" value="Histidine kinase-like ATPase, C-terminal domain"/>
    <property type="match status" value="1"/>
</dbReference>